<evidence type="ECO:0000259" key="5">
    <source>
        <dbReference type="Pfam" id="PF00296"/>
    </source>
</evidence>
<keyword evidence="3" id="KW-0560">Oxidoreductase</keyword>
<keyword evidence="1" id="KW-0285">Flavoprotein</keyword>
<keyword evidence="4" id="KW-0503">Monooxygenase</keyword>
<dbReference type="Pfam" id="PF00296">
    <property type="entry name" value="Bac_luciferase"/>
    <property type="match status" value="1"/>
</dbReference>
<dbReference type="PANTHER" id="PTHR30011:SF16">
    <property type="entry name" value="C2H2 FINGER DOMAIN TRANSCRIPTION FACTOR (EUROFUNG)-RELATED"/>
    <property type="match status" value="1"/>
</dbReference>
<dbReference type="GO" id="GO:0004497">
    <property type="term" value="F:monooxygenase activity"/>
    <property type="evidence" value="ECO:0007669"/>
    <property type="project" value="UniProtKB-KW"/>
</dbReference>
<gene>
    <name evidence="6" type="ORF">AUR04nite_07500</name>
</gene>
<name>A0A4Y4DPB9_GLUUR</name>
<dbReference type="InterPro" id="IPR036661">
    <property type="entry name" value="Luciferase-like_sf"/>
</dbReference>
<proteinExistence type="predicted"/>
<dbReference type="InterPro" id="IPR011251">
    <property type="entry name" value="Luciferase-like_dom"/>
</dbReference>
<dbReference type="Gene3D" id="3.20.20.30">
    <property type="entry name" value="Luciferase-like domain"/>
    <property type="match status" value="1"/>
</dbReference>
<evidence type="ECO:0000256" key="4">
    <source>
        <dbReference type="ARBA" id="ARBA00023033"/>
    </source>
</evidence>
<dbReference type="EMBL" id="BJNY01000003">
    <property type="protein sequence ID" value="GED05218.1"/>
    <property type="molecule type" value="Genomic_DNA"/>
</dbReference>
<reference evidence="6 7" key="1">
    <citation type="submission" date="2019-06" db="EMBL/GenBank/DDBJ databases">
        <title>Whole genome shotgun sequence of Glutamicibacter uratoxydans NBRC 15515.</title>
        <authorList>
            <person name="Hosoyama A."/>
            <person name="Uohara A."/>
            <person name="Ohji S."/>
            <person name="Ichikawa N."/>
        </authorList>
    </citation>
    <scope>NUCLEOTIDE SEQUENCE [LARGE SCALE GENOMIC DNA]</scope>
    <source>
        <strain evidence="6 7">NBRC 15515</strain>
    </source>
</reference>
<dbReference type="OrthoDB" id="3265338at2"/>
<comment type="caution">
    <text evidence="6">The sequence shown here is derived from an EMBL/GenBank/DDBJ whole genome shotgun (WGS) entry which is preliminary data.</text>
</comment>
<dbReference type="PANTHER" id="PTHR30011">
    <property type="entry name" value="ALKANESULFONATE MONOOXYGENASE-RELATED"/>
    <property type="match status" value="1"/>
</dbReference>
<sequence>MSQQTLLLALNLDGAGSDPHQTADEALRAESAGFHAVSFTSDGLLDPVQRASYAAAQTRNIGLLPVIDALFTEPFHTATQLASLDIISGGRAGWFLAARNEEQLAAAVGRTPLQEDQLGIEAADVVAVHRRLWDSWEADAVIRDHATGRYLDARKLHYVEVAGQNFSVKGPAITPRPPQGQLPIIAPAGLFTTPGLRHCRLDGADVAAINAADPQTLLSKAEKFSATGAVAIELDVYLDAAGEPAQHRRDAQPQAQRTERTEFIGSAQELVDFIRAVANATENPADQRRHLIHLYPGDLQIDGPELVNEVLPQLKDLLAPVQDSLRESFALPVAHNRFKEAA</sequence>
<dbReference type="GO" id="GO:0016705">
    <property type="term" value="F:oxidoreductase activity, acting on paired donors, with incorporation or reduction of molecular oxygen"/>
    <property type="evidence" value="ECO:0007669"/>
    <property type="project" value="InterPro"/>
</dbReference>
<keyword evidence="7" id="KW-1185">Reference proteome</keyword>
<evidence type="ECO:0000256" key="1">
    <source>
        <dbReference type="ARBA" id="ARBA00022630"/>
    </source>
</evidence>
<organism evidence="6 7">
    <name type="scientific">Glutamicibacter uratoxydans</name>
    <name type="common">Arthrobacter uratoxydans</name>
    <dbReference type="NCBI Taxonomy" id="43667"/>
    <lineage>
        <taxon>Bacteria</taxon>
        <taxon>Bacillati</taxon>
        <taxon>Actinomycetota</taxon>
        <taxon>Actinomycetes</taxon>
        <taxon>Micrococcales</taxon>
        <taxon>Micrococcaceae</taxon>
        <taxon>Glutamicibacter</taxon>
    </lineage>
</organism>
<evidence type="ECO:0000256" key="2">
    <source>
        <dbReference type="ARBA" id="ARBA00022643"/>
    </source>
</evidence>
<evidence type="ECO:0000256" key="3">
    <source>
        <dbReference type="ARBA" id="ARBA00023002"/>
    </source>
</evidence>
<accession>A0A4Y4DPB9</accession>
<evidence type="ECO:0000313" key="6">
    <source>
        <dbReference type="EMBL" id="GED05218.1"/>
    </source>
</evidence>
<dbReference type="SUPFAM" id="SSF51679">
    <property type="entry name" value="Bacterial luciferase-like"/>
    <property type="match status" value="1"/>
</dbReference>
<feature type="domain" description="Luciferase-like" evidence="5">
    <location>
        <begin position="14"/>
        <end position="186"/>
    </location>
</feature>
<keyword evidence="2" id="KW-0288">FMN</keyword>
<dbReference type="AlphaFoldDB" id="A0A4Y4DPB9"/>
<dbReference type="InterPro" id="IPR051260">
    <property type="entry name" value="Diverse_substr_monoxygenases"/>
</dbReference>
<evidence type="ECO:0000313" key="7">
    <source>
        <dbReference type="Proteomes" id="UP000316612"/>
    </source>
</evidence>
<protein>
    <recommendedName>
        <fullName evidence="5">Luciferase-like domain-containing protein</fullName>
    </recommendedName>
</protein>
<dbReference type="Proteomes" id="UP000316612">
    <property type="component" value="Unassembled WGS sequence"/>
</dbReference>
<dbReference type="RefSeq" id="WP_141362077.1">
    <property type="nucleotide sequence ID" value="NZ_BAAAJL010000001.1"/>
</dbReference>